<sequence>MISEKIKQLLKRPMLIVMIFFLPLIGTIISSSFLEKVQSDSKIPVALVDQNHSNMSKQVMDRLQKTTEIQFLSMNEEQARKQLAKNKIDSIFVFPNGFQQEVEAGNYQGVIDLLTLPSSVATEAVREVVASEVTRLTTNVKAANEVRFLYKVYNIHAGPDLWKEAYHYTDNQWKPKPLMTIDYEAQGTKKHKKQGSVQMTGYVPLWGFFTLLLCCITSDWMIKERRHLFKRMKTMQKGLYGYIRSVSAAYAVLYVLQALISFALFKWLYGAESYGVLLYMCIYVITCVAFSTWLASESQRVGSYYMISVVTVTGLSIIGGSFFPVGELSATIERISQWLPQHLLLYQYALPLTFIWKEIAVSIGCICLCTFKIVWNVRSIK</sequence>
<evidence type="ECO:0000313" key="8">
    <source>
        <dbReference type="EMBL" id="AKP76174.1"/>
    </source>
</evidence>
<evidence type="ECO:0000256" key="1">
    <source>
        <dbReference type="ARBA" id="ARBA00004651"/>
    </source>
</evidence>
<accession>A0A806TDQ8</accession>
<evidence type="ECO:0000256" key="2">
    <source>
        <dbReference type="ARBA" id="ARBA00022475"/>
    </source>
</evidence>
<evidence type="ECO:0000256" key="4">
    <source>
        <dbReference type="ARBA" id="ARBA00022989"/>
    </source>
</evidence>
<dbReference type="AlphaFoldDB" id="A0A806TDQ8"/>
<dbReference type="InterPro" id="IPR013525">
    <property type="entry name" value="ABC2_TM"/>
</dbReference>
<keyword evidence="4 6" id="KW-1133">Transmembrane helix</keyword>
<dbReference type="InterPro" id="IPR051449">
    <property type="entry name" value="ABC-2_transporter_component"/>
</dbReference>
<evidence type="ECO:0000256" key="5">
    <source>
        <dbReference type="ARBA" id="ARBA00023136"/>
    </source>
</evidence>
<dbReference type="Proteomes" id="UP000036410">
    <property type="component" value="Chromosome"/>
</dbReference>
<keyword evidence="5 6" id="KW-0472">Membrane</keyword>
<gene>
    <name evidence="8" type="ORF">AS52_01209</name>
</gene>
<dbReference type="PANTHER" id="PTHR30294:SF29">
    <property type="entry name" value="MULTIDRUG ABC TRANSPORTER PERMEASE YBHS-RELATED"/>
    <property type="match status" value="1"/>
</dbReference>
<keyword evidence="3 6" id="KW-0812">Transmembrane</keyword>
<dbReference type="EMBL" id="CP010586">
    <property type="protein sequence ID" value="AKP76174.1"/>
    <property type="molecule type" value="Genomic_DNA"/>
</dbReference>
<reference evidence="8 9" key="1">
    <citation type="submission" date="2015-01" db="EMBL/GenBank/DDBJ databases">
        <title>Genome sequence of bacillus megaterium Q3.</title>
        <authorList>
            <person name="Wang Y."/>
            <person name="Luo K."/>
            <person name="Bai L."/>
            <person name="Luo F."/>
        </authorList>
    </citation>
    <scope>NUCLEOTIDE SEQUENCE [LARGE SCALE GENOMIC DNA]</scope>
    <source>
        <strain evidence="8 9">Q3</strain>
    </source>
</reference>
<feature type="transmembrane region" description="Helical" evidence="6">
    <location>
        <begin position="12"/>
        <end position="34"/>
    </location>
</feature>
<dbReference type="PANTHER" id="PTHR30294">
    <property type="entry name" value="MEMBRANE COMPONENT OF ABC TRANSPORTER YHHJ-RELATED"/>
    <property type="match status" value="1"/>
</dbReference>
<feature type="transmembrane region" description="Helical" evidence="6">
    <location>
        <begin position="242"/>
        <end position="265"/>
    </location>
</feature>
<keyword evidence="2" id="KW-1003">Cell membrane</keyword>
<feature type="transmembrane region" description="Helical" evidence="6">
    <location>
        <begin position="277"/>
        <end position="296"/>
    </location>
</feature>
<dbReference type="RefSeq" id="WP_049163502.1">
    <property type="nucleotide sequence ID" value="NZ_CP010586.1"/>
</dbReference>
<protein>
    <recommendedName>
        <fullName evidence="7">ABC-2 type transporter transmembrane domain-containing protein</fullName>
    </recommendedName>
</protein>
<feature type="transmembrane region" description="Helical" evidence="6">
    <location>
        <begin position="303"/>
        <end position="325"/>
    </location>
</feature>
<feature type="transmembrane region" description="Helical" evidence="6">
    <location>
        <begin position="202"/>
        <end position="222"/>
    </location>
</feature>
<dbReference type="Gene3D" id="3.40.1710.10">
    <property type="entry name" value="abc type-2 transporter like domain"/>
    <property type="match status" value="1"/>
</dbReference>
<name>A0A806TDQ8_PRIMG</name>
<comment type="subcellular location">
    <subcellularLocation>
        <location evidence="1">Cell membrane</location>
        <topology evidence="1">Multi-pass membrane protein</topology>
    </subcellularLocation>
</comment>
<dbReference type="Pfam" id="PF12698">
    <property type="entry name" value="ABC2_membrane_3"/>
    <property type="match status" value="1"/>
</dbReference>
<feature type="domain" description="ABC-2 type transporter transmembrane" evidence="7">
    <location>
        <begin position="15"/>
        <end position="370"/>
    </location>
</feature>
<evidence type="ECO:0000256" key="6">
    <source>
        <dbReference type="SAM" id="Phobius"/>
    </source>
</evidence>
<evidence type="ECO:0000256" key="3">
    <source>
        <dbReference type="ARBA" id="ARBA00022692"/>
    </source>
</evidence>
<feature type="transmembrane region" description="Helical" evidence="6">
    <location>
        <begin position="345"/>
        <end position="375"/>
    </location>
</feature>
<evidence type="ECO:0000259" key="7">
    <source>
        <dbReference type="Pfam" id="PF12698"/>
    </source>
</evidence>
<proteinExistence type="predicted"/>
<dbReference type="GO" id="GO:0140359">
    <property type="term" value="F:ABC-type transporter activity"/>
    <property type="evidence" value="ECO:0007669"/>
    <property type="project" value="InterPro"/>
</dbReference>
<evidence type="ECO:0000313" key="9">
    <source>
        <dbReference type="Proteomes" id="UP000036410"/>
    </source>
</evidence>
<organism evidence="8 9">
    <name type="scientific">Priestia megaterium Q3</name>
    <dbReference type="NCBI Taxonomy" id="1452722"/>
    <lineage>
        <taxon>Bacteria</taxon>
        <taxon>Bacillati</taxon>
        <taxon>Bacillota</taxon>
        <taxon>Bacilli</taxon>
        <taxon>Bacillales</taxon>
        <taxon>Bacillaceae</taxon>
        <taxon>Priestia</taxon>
    </lineage>
</organism>
<dbReference type="GO" id="GO:0005886">
    <property type="term" value="C:plasma membrane"/>
    <property type="evidence" value="ECO:0007669"/>
    <property type="project" value="UniProtKB-SubCell"/>
</dbReference>